<organism evidence="3 4">
    <name type="scientific">Salipaludibacillus neizhouensis</name>
    <dbReference type="NCBI Taxonomy" id="885475"/>
    <lineage>
        <taxon>Bacteria</taxon>
        <taxon>Bacillati</taxon>
        <taxon>Bacillota</taxon>
        <taxon>Bacilli</taxon>
        <taxon>Bacillales</taxon>
        <taxon>Bacillaceae</taxon>
    </lineage>
</organism>
<evidence type="ECO:0000256" key="2">
    <source>
        <dbReference type="SAM" id="Phobius"/>
    </source>
</evidence>
<dbReference type="RefSeq" id="WP_110936688.1">
    <property type="nucleotide sequence ID" value="NZ_KZ614146.1"/>
</dbReference>
<evidence type="ECO:0000256" key="1">
    <source>
        <dbReference type="SAM" id="MobiDB-lite"/>
    </source>
</evidence>
<gene>
    <name evidence="3" type="ORF">CR203_01060</name>
</gene>
<keyword evidence="2" id="KW-0472">Membrane</keyword>
<dbReference type="Proteomes" id="UP000281498">
    <property type="component" value="Unassembled WGS sequence"/>
</dbReference>
<comment type="caution">
    <text evidence="3">The sequence shown here is derived from an EMBL/GenBank/DDBJ whole genome shotgun (WGS) entry which is preliminary data.</text>
</comment>
<sequence>MEGIFQLLQESPLILFFIIAALISFFRGSAKKNAPEQGQSQHKSETDNRKQEVDWKDIFRQEERSADNYPQERQAEDHSNDSDSRSASLSEVDAEIGTASHELQERYNRLQERKKQAMKRAGEVDDSAIGRPGNVRSPKVRLDFSRVSGNDAVKGVIWAEILGKPKGRRRP</sequence>
<accession>A0A3A9KDN6</accession>
<proteinExistence type="predicted"/>
<feature type="compositionally biased region" description="Basic and acidic residues" evidence="1">
    <location>
        <begin position="102"/>
        <end position="123"/>
    </location>
</feature>
<protein>
    <submittedName>
        <fullName evidence="3">Uncharacterized protein</fullName>
    </submittedName>
</protein>
<keyword evidence="2" id="KW-1133">Transmembrane helix</keyword>
<feature type="compositionally biased region" description="Basic and acidic residues" evidence="1">
    <location>
        <begin position="73"/>
        <end position="84"/>
    </location>
</feature>
<reference evidence="3 4" key="1">
    <citation type="submission" date="2017-10" db="EMBL/GenBank/DDBJ databases">
        <title>Bacillus sp. nov., a halophilic bacterium isolated from a Keqin Lake.</title>
        <authorList>
            <person name="Wang H."/>
        </authorList>
    </citation>
    <scope>NUCLEOTIDE SEQUENCE [LARGE SCALE GENOMIC DNA]</scope>
    <source>
        <strain evidence="3 4">KCTC 13187</strain>
    </source>
</reference>
<evidence type="ECO:0000313" key="3">
    <source>
        <dbReference type="EMBL" id="RKL68672.1"/>
    </source>
</evidence>
<feature type="transmembrane region" description="Helical" evidence="2">
    <location>
        <begin position="12"/>
        <end position="30"/>
    </location>
</feature>
<keyword evidence="2" id="KW-0812">Transmembrane</keyword>
<feature type="compositionally biased region" description="Basic and acidic residues" evidence="1">
    <location>
        <begin position="42"/>
        <end position="66"/>
    </location>
</feature>
<keyword evidence="4" id="KW-1185">Reference proteome</keyword>
<dbReference type="OrthoDB" id="2967741at2"/>
<dbReference type="EMBL" id="PDOE01000001">
    <property type="protein sequence ID" value="RKL68672.1"/>
    <property type="molecule type" value="Genomic_DNA"/>
</dbReference>
<feature type="region of interest" description="Disordered" evidence="1">
    <location>
        <begin position="33"/>
        <end position="137"/>
    </location>
</feature>
<dbReference type="AlphaFoldDB" id="A0A3A9KDN6"/>
<name>A0A3A9KDN6_9BACI</name>
<evidence type="ECO:0000313" key="4">
    <source>
        <dbReference type="Proteomes" id="UP000281498"/>
    </source>
</evidence>